<dbReference type="InterPro" id="IPR014043">
    <property type="entry name" value="Acyl_transferase_dom"/>
</dbReference>
<dbReference type="Gene3D" id="3.30.70.3290">
    <property type="match status" value="1"/>
</dbReference>
<feature type="domain" description="Carrier" evidence="6">
    <location>
        <begin position="1908"/>
        <end position="1982"/>
    </location>
</feature>
<dbReference type="Gene3D" id="1.10.1200.10">
    <property type="entry name" value="ACP-like"/>
    <property type="match status" value="2"/>
</dbReference>
<dbReference type="InterPro" id="IPR057326">
    <property type="entry name" value="KR_dom"/>
</dbReference>
<dbReference type="GO" id="GO:0031177">
    <property type="term" value="F:phosphopantetheine binding"/>
    <property type="evidence" value="ECO:0007669"/>
    <property type="project" value="InterPro"/>
</dbReference>
<dbReference type="GO" id="GO:0005886">
    <property type="term" value="C:plasma membrane"/>
    <property type="evidence" value="ECO:0007669"/>
    <property type="project" value="TreeGrafter"/>
</dbReference>
<dbReference type="InterPro" id="IPR009081">
    <property type="entry name" value="PP-bd_ACP"/>
</dbReference>
<dbReference type="SMART" id="SM01294">
    <property type="entry name" value="PKS_PP_betabranch"/>
    <property type="match status" value="2"/>
</dbReference>
<dbReference type="GO" id="GO:0071770">
    <property type="term" value="P:DIM/DIP cell wall layer assembly"/>
    <property type="evidence" value="ECO:0007669"/>
    <property type="project" value="TreeGrafter"/>
</dbReference>
<dbReference type="CDD" id="cd08955">
    <property type="entry name" value="KR_2_FAS_SDR_x"/>
    <property type="match status" value="1"/>
</dbReference>
<dbReference type="SMART" id="SM00825">
    <property type="entry name" value="PKS_KS"/>
    <property type="match status" value="1"/>
</dbReference>
<dbReference type="Gene3D" id="3.30.70.250">
    <property type="entry name" value="Malonyl-CoA ACP transacylase, ACP-binding"/>
    <property type="match status" value="1"/>
</dbReference>
<keyword evidence="3" id="KW-0808">Transferase</keyword>
<dbReference type="InterPro" id="IPR020807">
    <property type="entry name" value="PKS_DH"/>
</dbReference>
<dbReference type="GO" id="GO:0005737">
    <property type="term" value="C:cytoplasm"/>
    <property type="evidence" value="ECO:0007669"/>
    <property type="project" value="TreeGrafter"/>
</dbReference>
<dbReference type="InterPro" id="IPR050091">
    <property type="entry name" value="PKS_NRPS_Biosynth_Enz"/>
</dbReference>
<proteinExistence type="predicted"/>
<evidence type="ECO:0000256" key="4">
    <source>
        <dbReference type="ARBA" id="ARBA00054155"/>
    </source>
</evidence>
<dbReference type="Proteomes" id="UP000238348">
    <property type="component" value="Chromosome"/>
</dbReference>
<dbReference type="InterPro" id="IPR016035">
    <property type="entry name" value="Acyl_Trfase/lysoPLipase"/>
</dbReference>
<evidence type="ECO:0008006" key="10">
    <source>
        <dbReference type="Google" id="ProtNLM"/>
    </source>
</evidence>
<dbReference type="Pfam" id="PF00698">
    <property type="entry name" value="Acyl_transf_1"/>
    <property type="match status" value="2"/>
</dbReference>
<keyword evidence="1" id="KW-0596">Phosphopantetheine</keyword>
<comment type="function">
    <text evidence="4">Involved in production of the polyketide antibiotic thailandamide.</text>
</comment>
<dbReference type="OrthoDB" id="9797708at2"/>
<dbReference type="Pfam" id="PF08659">
    <property type="entry name" value="KR"/>
    <property type="match status" value="1"/>
</dbReference>
<evidence type="ECO:0000256" key="1">
    <source>
        <dbReference type="ARBA" id="ARBA00022450"/>
    </source>
</evidence>
<dbReference type="FunFam" id="3.40.47.10:FF:000019">
    <property type="entry name" value="Polyketide synthase type I"/>
    <property type="match status" value="1"/>
</dbReference>
<dbReference type="Pfam" id="PF00550">
    <property type="entry name" value="PP-binding"/>
    <property type="match status" value="2"/>
</dbReference>
<feature type="domain" description="Ketosynthase family 3 (KS3)" evidence="7">
    <location>
        <begin position="95"/>
        <end position="518"/>
    </location>
</feature>
<protein>
    <recommendedName>
        <fullName evidence="10">Polyketide synthase</fullName>
    </recommendedName>
</protein>
<feature type="compositionally biased region" description="Pro residues" evidence="5">
    <location>
        <begin position="1987"/>
        <end position="1996"/>
    </location>
</feature>
<evidence type="ECO:0000259" key="6">
    <source>
        <dbReference type="PROSITE" id="PS50075"/>
    </source>
</evidence>
<keyword evidence="2" id="KW-0597">Phosphoprotein</keyword>
<evidence type="ECO:0000313" key="9">
    <source>
        <dbReference type="Proteomes" id="UP000238348"/>
    </source>
</evidence>
<dbReference type="Gene3D" id="3.40.47.10">
    <property type="match status" value="1"/>
</dbReference>
<dbReference type="SUPFAM" id="SSF55048">
    <property type="entry name" value="Probable ACP-binding domain of malonyl-CoA ACP transacylase"/>
    <property type="match status" value="2"/>
</dbReference>
<dbReference type="SUPFAM" id="SSF51735">
    <property type="entry name" value="NAD(P)-binding Rossmann-fold domains"/>
    <property type="match status" value="2"/>
</dbReference>
<organism evidence="8 9">
    <name type="scientific">Sorangium cellulosum</name>
    <name type="common">Polyangium cellulosum</name>
    <dbReference type="NCBI Taxonomy" id="56"/>
    <lineage>
        <taxon>Bacteria</taxon>
        <taxon>Pseudomonadati</taxon>
        <taxon>Myxococcota</taxon>
        <taxon>Polyangia</taxon>
        <taxon>Polyangiales</taxon>
        <taxon>Polyangiaceae</taxon>
        <taxon>Sorangium</taxon>
    </lineage>
</organism>
<evidence type="ECO:0000256" key="5">
    <source>
        <dbReference type="SAM" id="MobiDB-lite"/>
    </source>
</evidence>
<dbReference type="InterPro" id="IPR036291">
    <property type="entry name" value="NAD(P)-bd_dom_sf"/>
</dbReference>
<dbReference type="PROSITE" id="PS50075">
    <property type="entry name" value="CARRIER"/>
    <property type="match status" value="2"/>
</dbReference>
<dbReference type="CDD" id="cd00833">
    <property type="entry name" value="PKS"/>
    <property type="match status" value="1"/>
</dbReference>
<dbReference type="InterPro" id="IPR036736">
    <property type="entry name" value="ACP-like_sf"/>
</dbReference>
<dbReference type="InterPro" id="IPR001227">
    <property type="entry name" value="Ac_transferase_dom_sf"/>
</dbReference>
<evidence type="ECO:0000259" key="7">
    <source>
        <dbReference type="PROSITE" id="PS52004"/>
    </source>
</evidence>
<dbReference type="InterPro" id="IPR016039">
    <property type="entry name" value="Thiolase-like"/>
</dbReference>
<dbReference type="InterPro" id="IPR020841">
    <property type="entry name" value="PKS_Beta-ketoAc_synthase_dom"/>
</dbReference>
<dbReference type="Pfam" id="PF00109">
    <property type="entry name" value="ketoacyl-synt"/>
    <property type="match status" value="1"/>
</dbReference>
<dbReference type="Pfam" id="PF02801">
    <property type="entry name" value="Ketoacyl-synt_C"/>
    <property type="match status" value="1"/>
</dbReference>
<dbReference type="InterPro" id="IPR016036">
    <property type="entry name" value="Malonyl_transacylase_ACP-bd"/>
</dbReference>
<dbReference type="SMART" id="SM00826">
    <property type="entry name" value="PKS_DH"/>
    <property type="match status" value="1"/>
</dbReference>
<dbReference type="SMART" id="SM00822">
    <property type="entry name" value="PKS_KR"/>
    <property type="match status" value="1"/>
</dbReference>
<accession>A0A2L0EP92</accession>
<dbReference type="InterPro" id="IPR020806">
    <property type="entry name" value="PKS_PP-bd"/>
</dbReference>
<dbReference type="Pfam" id="PF22621">
    <property type="entry name" value="CurL-like_PKS_C"/>
    <property type="match status" value="1"/>
</dbReference>
<dbReference type="GO" id="GO:0004315">
    <property type="term" value="F:3-oxoacyl-[acyl-carrier-protein] synthase activity"/>
    <property type="evidence" value="ECO:0007669"/>
    <property type="project" value="InterPro"/>
</dbReference>
<feature type="region of interest" description="Disordered" evidence="5">
    <location>
        <begin position="1983"/>
        <end position="2002"/>
    </location>
</feature>
<dbReference type="SMART" id="SM00823">
    <property type="entry name" value="PKS_PP"/>
    <property type="match status" value="2"/>
</dbReference>
<dbReference type="GO" id="GO:0004312">
    <property type="term" value="F:fatty acid synthase activity"/>
    <property type="evidence" value="ECO:0007669"/>
    <property type="project" value="TreeGrafter"/>
</dbReference>
<dbReference type="FunFam" id="3.40.366.10:FF:000002">
    <property type="entry name" value="Probable polyketide synthase 2"/>
    <property type="match status" value="1"/>
</dbReference>
<evidence type="ECO:0000256" key="3">
    <source>
        <dbReference type="ARBA" id="ARBA00022679"/>
    </source>
</evidence>
<gene>
    <name evidence="8" type="ORF">SOCE26_025260</name>
</gene>
<dbReference type="GO" id="GO:0006633">
    <property type="term" value="P:fatty acid biosynthetic process"/>
    <property type="evidence" value="ECO:0007669"/>
    <property type="project" value="InterPro"/>
</dbReference>
<dbReference type="EMBL" id="CP012673">
    <property type="protein sequence ID" value="AUX41121.1"/>
    <property type="molecule type" value="Genomic_DNA"/>
</dbReference>
<dbReference type="SMART" id="SM00827">
    <property type="entry name" value="PKS_AT"/>
    <property type="match status" value="2"/>
</dbReference>
<dbReference type="SUPFAM" id="SSF53901">
    <property type="entry name" value="Thiolase-like"/>
    <property type="match status" value="1"/>
</dbReference>
<evidence type="ECO:0000256" key="2">
    <source>
        <dbReference type="ARBA" id="ARBA00022553"/>
    </source>
</evidence>
<dbReference type="PROSITE" id="PS00012">
    <property type="entry name" value="PHOSPHOPANTETHEINE"/>
    <property type="match status" value="1"/>
</dbReference>
<dbReference type="PANTHER" id="PTHR43775:SF37">
    <property type="entry name" value="SI:DKEY-61P9.11"/>
    <property type="match status" value="1"/>
</dbReference>
<evidence type="ECO:0000313" key="8">
    <source>
        <dbReference type="EMBL" id="AUX41121.1"/>
    </source>
</evidence>
<dbReference type="SUPFAM" id="SSF52151">
    <property type="entry name" value="FabD/lysophospholipase-like"/>
    <property type="match status" value="2"/>
</dbReference>
<sequence length="2033" mass="212443">MTHRSTARSREAWILDRLAAKLGVDARQLDPRRRFQQYGVDSALATALAAELGTSLGRALPATLLWDHPTAESLARHLAGEREEPRAPAHAAPADEPIAVIGLACRAPGAASAEALFRLLCDGVDAITPVPASRWDAAALYDPDPRAPGKASTRWGGYLDQVDRFDAAFFGISPREAAQMDPQQRLMLELAWEALDDAGVPPAGLRGSRTAVVFGVMWSEYGALAGGLEAIAQHTATGRDSSIVAARVSYLLGLNGPSLAVNTACSSSLVAVHLACQSLRSGEATMALAGGVNLMLAPDGMVAMSKFGAMAPDGRSKAFDARADGYVRGEGGGVVALKPLSRALADGDPIRCVLRGSAANNDGFSNGLTAPSPEAQEAVLREAYARAGVDPRRVDFVEAHGTGTLLGDPIEAKAIGAILGAGRDADRPLYLGSLKTNIGHLEAAAGVVGLIKAAFAVERRVIPPNLHFRTPNPQIPFEALRLSVPRALTPWPREGEPAVAGVSSFGFGGTNCHVVLESGPAQLPPPAPRVASRGAPRILFVFSGNGSAWAGMGRDLLGAEPVVRAAVARCDRAARSLVSHSLLDDLARGHLRRPTEREDPSQLALFAVQIALADLWRSWGIEPDAVVGHSVGEVAAAYVAGAIELEEAVRIVHHRGRLQRRVAGKGAMAVVELPRAEVEAELAGRGGRAGVAAENGPVETVISGEPGALTALVAELAASGVRCRAVHLDIAGHSPQMDPLRAELASALGDLRPRPATIPIFSTVTATPLDGRRFDAAYWAANLREPVRFAEAAAALRADGEPVFVELSPSPLLKRALEQANARVIASLERGEDGPATLRRALGELRALGAGARRADPAPHLIPLSAHTPAALRDLCASLHALVTAQRDVDLRDLAYTAGPRRSHHDHRLAVVASTPAGLAERLAAFLDGHARAGVSPARGGRTAFVFSGHGAHWIGMGRELLRTAPAFRRALLACDDALAAHLGWSVAEAVAATDPPHALEAVDEVQPIVFAVQVALAAVWRSWGIEPDVVVGHSLGEVAGAHTAGALDLADAARIVCARSRALARVAGRGGMVAAEISPDEAARAIAGREDRVAVAAINGPTSVALSGEPDALAEVVRALEQRGVRCRRLSTDVAFHSPALDPLRADLAAALAGIAPRTADVAIVSTVTGAEVDGASLGPGYWARNLREPVRFWDAARSLFQQGVDTILEVSPHPVLAPALDEVRRAAGSEALISCSLRRGEGEREAMLGALGALYARGHAVHFDALHPQGGRCLRLPPYPWQRERHWIEARPAAPPRTLLGAHLQSSVHEGVHFWEAELNVAAPGEAYAEMARRAASEVWGEGRHALEDITFPERGAGDGREIVQLVWSPIAADRASFRVSGRTPSGAWQVRASGQARRGAAGAMVYEIRWEAGRAPAPRGRDRTGRWLLLGDGRGVAPRVAAILEAMGEECTLIHADPRLASDPAAARAIVRDGIQRDGLRLRGVVCLSALDAPEPPGACASRDAEATCAGLLHIAQALVAGGWDEPPRLWLVTAGALPVGAPHERVSLGQAAVWGLGRVIAAEHAELRFAAVDLPAADPASEVEALVRTLLSEHTAEQIGLRGGVEHTPRLIASAERRSAGASSLWPDATYLITGGLGALGLAVAGWMAEAGARHLVLVGRSPPDRAGERALASIRARGAEVIVHRADVASFSQIAAVFAAIDATLPPLRGVIHAAGVLHDALVPDLRADQLGPVLAPKVDGAVHLHRLTEDRALDFFVLFSSIASWIGLAGQASYAAANAFLDALAQHRRAHHLPALSVGWGSFTGVGLAGTPGGRRVAAFLARRGVSGFSIDEGLAALGGLLSLGAGAPARALVMPLDPACAGHGPASRWDALLGRARPAAADGRAGFRDVLAATPPARRPSLLAAHVTGEVAGVLGLAPDHVDAHAPMSALGMDSLMALELRDRLEASLGIPMATTLVWQRPTVAEMASYLAERLSPDRAAPPPPPAEPPRLDAPADLDALLAEVEQLSDDTVREELAEGYGARLG</sequence>
<dbReference type="Gene3D" id="3.10.129.10">
    <property type="entry name" value="Hotdog Thioesterase"/>
    <property type="match status" value="1"/>
</dbReference>
<dbReference type="RefSeq" id="WP_104978987.1">
    <property type="nucleotide sequence ID" value="NZ_CP012673.1"/>
</dbReference>
<dbReference type="PROSITE" id="PS52004">
    <property type="entry name" value="KS3_2"/>
    <property type="match status" value="1"/>
</dbReference>
<dbReference type="InterPro" id="IPR006162">
    <property type="entry name" value="Ppantetheine_attach_site"/>
</dbReference>
<feature type="domain" description="Carrier" evidence="6">
    <location>
        <begin position="5"/>
        <end position="82"/>
    </location>
</feature>
<dbReference type="PANTHER" id="PTHR43775">
    <property type="entry name" value="FATTY ACID SYNTHASE"/>
    <property type="match status" value="1"/>
</dbReference>
<dbReference type="Gene3D" id="3.40.50.720">
    <property type="entry name" value="NAD(P)-binding Rossmann-like Domain"/>
    <property type="match status" value="1"/>
</dbReference>
<dbReference type="InterPro" id="IPR018201">
    <property type="entry name" value="Ketoacyl_synth_AS"/>
</dbReference>
<dbReference type="Gene3D" id="3.40.366.10">
    <property type="entry name" value="Malonyl-Coenzyme A Acyl Carrier Protein, domain 2"/>
    <property type="match status" value="2"/>
</dbReference>
<dbReference type="SUPFAM" id="SSF47336">
    <property type="entry name" value="ACP-like"/>
    <property type="match status" value="2"/>
</dbReference>
<dbReference type="InterPro" id="IPR014031">
    <property type="entry name" value="Ketoacyl_synth_C"/>
</dbReference>
<dbReference type="InterPro" id="IPR014030">
    <property type="entry name" value="Ketoacyl_synth_N"/>
</dbReference>
<dbReference type="PROSITE" id="PS00606">
    <property type="entry name" value="KS3_1"/>
    <property type="match status" value="1"/>
</dbReference>
<name>A0A2L0EP92_SORCE</name>
<dbReference type="InterPro" id="IPR013968">
    <property type="entry name" value="PKS_KR"/>
</dbReference>
<reference evidence="8 9" key="1">
    <citation type="submission" date="2015-09" db="EMBL/GenBank/DDBJ databases">
        <title>Sorangium comparison.</title>
        <authorList>
            <person name="Zaburannyi N."/>
            <person name="Bunk B."/>
            <person name="Overmann J."/>
            <person name="Mueller R."/>
        </authorList>
    </citation>
    <scope>NUCLEOTIDE SEQUENCE [LARGE SCALE GENOMIC DNA]</scope>
    <source>
        <strain evidence="8 9">So ce26</strain>
    </source>
</reference>